<name>A0M187_CHRFK</name>
<dbReference type="SUPFAM" id="SSF51126">
    <property type="entry name" value="Pectin lyase-like"/>
    <property type="match status" value="1"/>
</dbReference>
<evidence type="ECO:0000256" key="3">
    <source>
        <dbReference type="ARBA" id="ARBA00022786"/>
    </source>
</evidence>
<dbReference type="Proteomes" id="UP000000755">
    <property type="component" value="Chromosome"/>
</dbReference>
<evidence type="ECO:0000313" key="7">
    <source>
        <dbReference type="Proteomes" id="UP000000755"/>
    </source>
</evidence>
<dbReference type="InterPro" id="IPR011050">
    <property type="entry name" value="Pectin_lyase_fold/virulence"/>
</dbReference>
<dbReference type="Pfam" id="PF05048">
    <property type="entry name" value="NosD"/>
    <property type="match status" value="1"/>
</dbReference>
<dbReference type="KEGG" id="gfo:GFO_1408"/>
<keyword evidence="4" id="KW-0732">Signal</keyword>
<dbReference type="InterPro" id="IPR006626">
    <property type="entry name" value="PbH1"/>
</dbReference>
<evidence type="ECO:0000259" key="5">
    <source>
        <dbReference type="SMART" id="SM00722"/>
    </source>
</evidence>
<proteinExistence type="predicted"/>
<reference evidence="6 7" key="1">
    <citation type="journal article" date="2006" name="Environ. Microbiol.">
        <title>Whole genome analysis of the marine Bacteroidetes'Gramella forsetii' reveals adaptations to degradation of polymeric organic matter.</title>
        <authorList>
            <person name="Bauer M."/>
            <person name="Kube M."/>
            <person name="Teeling H."/>
            <person name="Richter M."/>
            <person name="Lombardot T."/>
            <person name="Allers E."/>
            <person name="Wuerdemann C.A."/>
            <person name="Quast C."/>
            <person name="Kuhl H."/>
            <person name="Knaust F."/>
            <person name="Woebken D."/>
            <person name="Bischof K."/>
            <person name="Mussmann M."/>
            <person name="Choudhuri J.V."/>
            <person name="Meyer F."/>
            <person name="Reinhardt R."/>
            <person name="Amann R.I."/>
            <person name="Gloeckner F.O."/>
        </authorList>
    </citation>
    <scope>NUCLEOTIDE SEQUENCE [LARGE SCALE GENOMIC DNA]</scope>
    <source>
        <strain evidence="6 7">KT0803</strain>
    </source>
</reference>
<dbReference type="HOGENOM" id="CLU_041882_1_1_10"/>
<evidence type="ECO:0000256" key="2">
    <source>
        <dbReference type="ARBA" id="ARBA00022737"/>
    </source>
</evidence>
<feature type="domain" description="Carbohydrate-binding/sugar hydrolysis" evidence="5">
    <location>
        <begin position="59"/>
        <end position="198"/>
    </location>
</feature>
<dbReference type="NCBIfam" id="TIGR04247">
    <property type="entry name" value="NosD_copper_fam"/>
    <property type="match status" value="1"/>
</dbReference>
<dbReference type="InterPro" id="IPR006633">
    <property type="entry name" value="Carb-bd_sugar_hydrolysis-dom"/>
</dbReference>
<dbReference type="InterPro" id="IPR026464">
    <property type="entry name" value="NosD_copper_fam"/>
</dbReference>
<gene>
    <name evidence="6" type="primary">nosD</name>
    <name evidence="6" type="ordered locus">GFO_1408</name>
</gene>
<organism evidence="6 7">
    <name type="scientific">Christiangramia forsetii (strain DSM 17595 / CGMCC 1.15422 / KT0803)</name>
    <name type="common">Gramella forsetii</name>
    <dbReference type="NCBI Taxonomy" id="411154"/>
    <lineage>
        <taxon>Bacteria</taxon>
        <taxon>Pseudomonadati</taxon>
        <taxon>Bacteroidota</taxon>
        <taxon>Flavobacteriia</taxon>
        <taxon>Flavobacteriales</taxon>
        <taxon>Flavobacteriaceae</taxon>
        <taxon>Christiangramia</taxon>
    </lineage>
</organism>
<feature type="domain" description="Carbohydrate-binding/sugar hydrolysis" evidence="5">
    <location>
        <begin position="205"/>
        <end position="365"/>
    </location>
</feature>
<evidence type="ECO:0000256" key="4">
    <source>
        <dbReference type="SAM" id="SignalP"/>
    </source>
</evidence>
<feature type="chain" id="PRO_5002626984" evidence="4">
    <location>
        <begin position="30"/>
        <end position="425"/>
    </location>
</feature>
<dbReference type="AlphaFoldDB" id="A0M187"/>
<dbReference type="SMART" id="SM00722">
    <property type="entry name" value="CASH"/>
    <property type="match status" value="2"/>
</dbReference>
<dbReference type="NCBIfam" id="TIGR03804">
    <property type="entry name" value="para_beta_helix"/>
    <property type="match status" value="1"/>
</dbReference>
<dbReference type="InterPro" id="IPR007742">
    <property type="entry name" value="NosD_dom"/>
</dbReference>
<dbReference type="Gene3D" id="2.160.20.10">
    <property type="entry name" value="Single-stranded right-handed beta-helix, Pectin lyase-like"/>
    <property type="match status" value="1"/>
</dbReference>
<dbReference type="InterPro" id="IPR022441">
    <property type="entry name" value="Para_beta_helix_rpt-2"/>
</dbReference>
<accession>A0M187</accession>
<feature type="signal peptide" evidence="4">
    <location>
        <begin position="1"/>
        <end position="29"/>
    </location>
</feature>
<dbReference type="SMART" id="SM00710">
    <property type="entry name" value="PbH1"/>
    <property type="match status" value="8"/>
</dbReference>
<dbReference type="PANTHER" id="PTHR22990:SF15">
    <property type="entry name" value="F-BOX ONLY PROTEIN 10"/>
    <property type="match status" value="1"/>
</dbReference>
<comment type="pathway">
    <text evidence="1">Protein modification; protein ubiquitination.</text>
</comment>
<protein>
    <submittedName>
        <fullName evidence="6">Periplasmic copper-binding protein NosD</fullName>
    </submittedName>
</protein>
<dbReference type="EMBL" id="CU207366">
    <property type="protein sequence ID" value="CAL66382.1"/>
    <property type="molecule type" value="Genomic_DNA"/>
</dbReference>
<dbReference type="PANTHER" id="PTHR22990">
    <property type="entry name" value="F-BOX ONLY PROTEIN"/>
    <property type="match status" value="1"/>
</dbReference>
<keyword evidence="2" id="KW-0677">Repeat</keyword>
<sequence>MSPCNLVYIMKKFFYISLIFLKFSAYTLAAQNIEVCASCEIKTLTEAVENARDFDTIFVKKGIYKEYNIGITKPLTIIGEENAMIDGENNGEIITIQADNVTIDGLKIVNVGTSYTTDYAAVRVVKSENFLLRNLKLEQLFFGLYLEKAKNGKIFNNTIIGDAKEEFSSGNGIQLWYCQNVEVAGNKVQGVRDGIYLEFSDEITISDNISSNNLRYGLHFMFSNHDTYVNNLFENNGAGVAVMFSKFITMKGNTFRKNWGTASFGLLLKEINDSEILNNNFEENTVGINIEGSNRVNYIHNDFKNNGWAVKVRGACYNNIFESNNFLYNSFDVSYNSRLNENNFDRNYWSNYTGYDLDRNGIGDVPYRPVKLFSYIVNRTPETIILLRSLFIDIIDFSEKVSPIFTPDNLIDEHPLLKPVRHDSN</sequence>
<dbReference type="eggNOG" id="COG3420">
    <property type="taxonomic scope" value="Bacteria"/>
</dbReference>
<evidence type="ECO:0000313" key="6">
    <source>
        <dbReference type="EMBL" id="CAL66382.1"/>
    </source>
</evidence>
<keyword evidence="3" id="KW-0833">Ubl conjugation pathway</keyword>
<dbReference type="STRING" id="411154.GFO_1408"/>
<evidence type="ECO:0000256" key="1">
    <source>
        <dbReference type="ARBA" id="ARBA00004906"/>
    </source>
</evidence>
<dbReference type="InterPro" id="IPR051550">
    <property type="entry name" value="SCF-Subunits/Alg-Epimerases"/>
</dbReference>
<dbReference type="InterPro" id="IPR012334">
    <property type="entry name" value="Pectin_lyas_fold"/>
</dbReference>